<evidence type="ECO:0000256" key="3">
    <source>
        <dbReference type="ARBA" id="ARBA00006576"/>
    </source>
</evidence>
<dbReference type="NCBIfam" id="NF004064">
    <property type="entry name" value="PRK05578.1"/>
    <property type="match status" value="1"/>
</dbReference>
<gene>
    <name evidence="17" type="ordered locus">Spiaf_1192</name>
</gene>
<evidence type="ECO:0000256" key="1">
    <source>
        <dbReference type="ARBA" id="ARBA00001947"/>
    </source>
</evidence>
<name>H9UIC8_SPIAZ</name>
<dbReference type="HOGENOM" id="CLU_097262_0_1_12"/>
<dbReference type="AlphaFoldDB" id="H9UIC8"/>
<dbReference type="SUPFAM" id="SSF53927">
    <property type="entry name" value="Cytidine deaminase-like"/>
    <property type="match status" value="1"/>
</dbReference>
<evidence type="ECO:0000256" key="7">
    <source>
        <dbReference type="ARBA" id="ARBA00022801"/>
    </source>
</evidence>
<proteinExistence type="inferred from homology"/>
<organism evidence="17 18">
    <name type="scientific">Spirochaeta africana (strain ATCC 700263 / DSM 8902 / Z-7692)</name>
    <dbReference type="NCBI Taxonomy" id="889378"/>
    <lineage>
        <taxon>Bacteria</taxon>
        <taxon>Pseudomonadati</taxon>
        <taxon>Spirochaetota</taxon>
        <taxon>Spirochaetia</taxon>
        <taxon>Spirochaetales</taxon>
        <taxon>Spirochaetaceae</taxon>
        <taxon>Spirochaeta</taxon>
    </lineage>
</organism>
<comment type="similarity">
    <text evidence="3 15">Belongs to the cytidine and deoxycytidylate deaminase family.</text>
</comment>
<dbReference type="GO" id="GO:0008270">
    <property type="term" value="F:zinc ion binding"/>
    <property type="evidence" value="ECO:0007669"/>
    <property type="project" value="UniProtKB-UniRule"/>
</dbReference>
<evidence type="ECO:0000256" key="8">
    <source>
        <dbReference type="ARBA" id="ARBA00022833"/>
    </source>
</evidence>
<reference evidence="18" key="1">
    <citation type="journal article" date="2013" name="Stand. Genomic Sci.">
        <title>Complete genome sequence of the halophilic bacterium Spirochaeta africana type strain (Z-7692(T)) from the alkaline Lake Magadi in the East African Rift.</title>
        <authorList>
            <person name="Liolos K."/>
            <person name="Abt B."/>
            <person name="Scheuner C."/>
            <person name="Teshima H."/>
            <person name="Held B."/>
            <person name="Lapidus A."/>
            <person name="Nolan M."/>
            <person name="Lucas S."/>
            <person name="Deshpande S."/>
            <person name="Cheng J.F."/>
            <person name="Tapia R."/>
            <person name="Goodwin L.A."/>
            <person name="Pitluck S."/>
            <person name="Pagani I."/>
            <person name="Ivanova N."/>
            <person name="Mavromatis K."/>
            <person name="Mikhailova N."/>
            <person name="Huntemann M."/>
            <person name="Pati A."/>
            <person name="Chen A."/>
            <person name="Palaniappan K."/>
            <person name="Land M."/>
            <person name="Rohde M."/>
            <person name="Tindall B.J."/>
            <person name="Detter J.C."/>
            <person name="Goker M."/>
            <person name="Bristow J."/>
            <person name="Eisen J.A."/>
            <person name="Markowitz V."/>
            <person name="Hugenholtz P."/>
            <person name="Woyke T."/>
            <person name="Klenk H.P."/>
            <person name="Kyrpides N.C."/>
        </authorList>
    </citation>
    <scope>NUCLEOTIDE SEQUENCE</scope>
    <source>
        <strain evidence="18">ATCC 700263 / DSM 8902 / Z-7692</strain>
    </source>
</reference>
<keyword evidence="7 15" id="KW-0378">Hydrolase</keyword>
<dbReference type="GO" id="GO:0004126">
    <property type="term" value="F:cytidine deaminase activity"/>
    <property type="evidence" value="ECO:0007669"/>
    <property type="project" value="UniProtKB-UniRule"/>
</dbReference>
<dbReference type="NCBIfam" id="TIGR01354">
    <property type="entry name" value="cyt_deam_tetra"/>
    <property type="match status" value="1"/>
</dbReference>
<evidence type="ECO:0000256" key="5">
    <source>
        <dbReference type="ARBA" id="ARBA00018266"/>
    </source>
</evidence>
<dbReference type="Proteomes" id="UP000007383">
    <property type="component" value="Chromosome"/>
</dbReference>
<dbReference type="CDD" id="cd01283">
    <property type="entry name" value="cytidine_deaminase"/>
    <property type="match status" value="1"/>
</dbReference>
<evidence type="ECO:0000256" key="12">
    <source>
        <dbReference type="PIRSR" id="PIRSR606262-1"/>
    </source>
</evidence>
<evidence type="ECO:0000259" key="16">
    <source>
        <dbReference type="PROSITE" id="PS51747"/>
    </source>
</evidence>
<feature type="binding site" evidence="14">
    <location>
        <position position="106"/>
    </location>
    <ligand>
        <name>Zn(2+)</name>
        <dbReference type="ChEBI" id="CHEBI:29105"/>
        <note>catalytic</note>
    </ligand>
</feature>
<accession>H9UIC8</accession>
<feature type="binding site" evidence="14">
    <location>
        <position position="103"/>
    </location>
    <ligand>
        <name>Zn(2+)</name>
        <dbReference type="ChEBI" id="CHEBI:29105"/>
        <note>catalytic</note>
    </ligand>
</feature>
<evidence type="ECO:0000256" key="6">
    <source>
        <dbReference type="ARBA" id="ARBA00022723"/>
    </source>
</evidence>
<evidence type="ECO:0000256" key="14">
    <source>
        <dbReference type="PIRSR" id="PIRSR606262-3"/>
    </source>
</evidence>
<dbReference type="InterPro" id="IPR016193">
    <property type="entry name" value="Cytidine_deaminase-like"/>
</dbReference>
<evidence type="ECO:0000256" key="13">
    <source>
        <dbReference type="PIRSR" id="PIRSR606262-2"/>
    </source>
</evidence>
<keyword evidence="6 14" id="KW-0479">Metal-binding</keyword>
<comment type="function">
    <text evidence="2 15">This enzyme scavenges exogenous and endogenous cytidine and 2'-deoxycytidine for UMP synthesis.</text>
</comment>
<dbReference type="EMBL" id="CP003282">
    <property type="protein sequence ID" value="AFG37271.1"/>
    <property type="molecule type" value="Genomic_DNA"/>
</dbReference>
<dbReference type="Pfam" id="PF00383">
    <property type="entry name" value="dCMP_cyt_deam_1"/>
    <property type="match status" value="1"/>
</dbReference>
<dbReference type="eggNOG" id="COG0295">
    <property type="taxonomic scope" value="Bacteria"/>
</dbReference>
<dbReference type="OrthoDB" id="9795347at2"/>
<evidence type="ECO:0000313" key="17">
    <source>
        <dbReference type="EMBL" id="AFG37271.1"/>
    </source>
</evidence>
<keyword evidence="8 14" id="KW-0862">Zinc</keyword>
<dbReference type="GO" id="GO:0055086">
    <property type="term" value="P:nucleobase-containing small molecule metabolic process"/>
    <property type="evidence" value="ECO:0007669"/>
    <property type="project" value="UniProtKB-ARBA"/>
</dbReference>
<comment type="cofactor">
    <cofactor evidence="1 14 15">
        <name>Zn(2+)</name>
        <dbReference type="ChEBI" id="CHEBI:29105"/>
    </cofactor>
</comment>
<comment type="catalytic activity">
    <reaction evidence="11 15">
        <text>cytidine + H2O + H(+) = uridine + NH4(+)</text>
        <dbReference type="Rhea" id="RHEA:16069"/>
        <dbReference type="ChEBI" id="CHEBI:15377"/>
        <dbReference type="ChEBI" id="CHEBI:15378"/>
        <dbReference type="ChEBI" id="CHEBI:16704"/>
        <dbReference type="ChEBI" id="CHEBI:17562"/>
        <dbReference type="ChEBI" id="CHEBI:28938"/>
        <dbReference type="EC" id="3.5.4.5"/>
    </reaction>
</comment>
<dbReference type="FunFam" id="3.40.140.10:FF:000008">
    <property type="entry name" value="Cytidine deaminase"/>
    <property type="match status" value="1"/>
</dbReference>
<dbReference type="PANTHER" id="PTHR11644:SF2">
    <property type="entry name" value="CYTIDINE DEAMINASE"/>
    <property type="match status" value="1"/>
</dbReference>
<dbReference type="InterPro" id="IPR002125">
    <property type="entry name" value="CMP_dCMP_dom"/>
</dbReference>
<feature type="active site" description="Proton donor" evidence="12">
    <location>
        <position position="70"/>
    </location>
</feature>
<dbReference type="PATRIC" id="fig|889378.3.peg.1193"/>
<dbReference type="EC" id="3.5.4.5" evidence="4 15"/>
<sequence length="149" mass="15357">MSRRSDHREGPAGRIPSIETLISEARAARCNAYVPYSGFQVGAALLTTDGRIFHGCNVENASYGLCNCGERTAFFAAVAAGVRPGEFARLVVAGDTPGPISPCGACRQVMVELGGAGLPVTLVNLGDARLDTTAGELLPGAFAADDMAD</sequence>
<evidence type="ECO:0000256" key="4">
    <source>
        <dbReference type="ARBA" id="ARBA00012783"/>
    </source>
</evidence>
<evidence type="ECO:0000256" key="11">
    <source>
        <dbReference type="ARBA" id="ARBA00049558"/>
    </source>
</evidence>
<dbReference type="GO" id="GO:0005829">
    <property type="term" value="C:cytosol"/>
    <property type="evidence" value="ECO:0007669"/>
    <property type="project" value="TreeGrafter"/>
</dbReference>
<dbReference type="InterPro" id="IPR050202">
    <property type="entry name" value="Cyt/Deoxycyt_deaminase"/>
</dbReference>
<dbReference type="RefSeq" id="WP_014455260.1">
    <property type="nucleotide sequence ID" value="NC_017098.1"/>
</dbReference>
<evidence type="ECO:0000313" key="18">
    <source>
        <dbReference type="Proteomes" id="UP000007383"/>
    </source>
</evidence>
<feature type="binding site" evidence="14">
    <location>
        <position position="68"/>
    </location>
    <ligand>
        <name>Zn(2+)</name>
        <dbReference type="ChEBI" id="CHEBI:29105"/>
        <note>catalytic</note>
    </ligand>
</feature>
<dbReference type="PANTHER" id="PTHR11644">
    <property type="entry name" value="CYTIDINE DEAMINASE"/>
    <property type="match status" value="1"/>
</dbReference>
<dbReference type="GO" id="GO:0072527">
    <property type="term" value="P:pyrimidine-containing compound metabolic process"/>
    <property type="evidence" value="ECO:0007669"/>
    <property type="project" value="UniProtKB-ARBA"/>
</dbReference>
<comment type="catalytic activity">
    <reaction evidence="10 15">
        <text>2'-deoxycytidine + H2O + H(+) = 2'-deoxyuridine + NH4(+)</text>
        <dbReference type="Rhea" id="RHEA:13433"/>
        <dbReference type="ChEBI" id="CHEBI:15377"/>
        <dbReference type="ChEBI" id="CHEBI:15378"/>
        <dbReference type="ChEBI" id="CHEBI:15698"/>
        <dbReference type="ChEBI" id="CHEBI:16450"/>
        <dbReference type="ChEBI" id="CHEBI:28938"/>
        <dbReference type="EC" id="3.5.4.5"/>
    </reaction>
</comment>
<feature type="binding site" evidence="13">
    <location>
        <begin position="57"/>
        <end position="63"/>
    </location>
    <ligand>
        <name>substrate</name>
    </ligand>
</feature>
<dbReference type="PROSITE" id="PS51747">
    <property type="entry name" value="CYT_DCMP_DEAMINASES_2"/>
    <property type="match status" value="1"/>
</dbReference>
<evidence type="ECO:0000256" key="9">
    <source>
        <dbReference type="ARBA" id="ARBA00032005"/>
    </source>
</evidence>
<keyword evidence="18" id="KW-1185">Reference proteome</keyword>
<dbReference type="STRING" id="889378.Spiaf_1192"/>
<feature type="domain" description="CMP/dCMP-type deaminase" evidence="16">
    <location>
        <begin position="16"/>
        <end position="145"/>
    </location>
</feature>
<dbReference type="Gene3D" id="3.40.140.10">
    <property type="entry name" value="Cytidine Deaminase, domain 2"/>
    <property type="match status" value="1"/>
</dbReference>
<dbReference type="KEGG" id="sfc:Spiaf_1192"/>
<protein>
    <recommendedName>
        <fullName evidence="5 15">Cytidine deaminase</fullName>
        <ecNumber evidence="4 15">3.5.4.5</ecNumber>
    </recommendedName>
    <alternativeName>
        <fullName evidence="9 15">Cytidine aminohydrolase</fullName>
    </alternativeName>
</protein>
<dbReference type="InterPro" id="IPR006262">
    <property type="entry name" value="Cyt_deam_tetra"/>
</dbReference>
<evidence type="ECO:0000256" key="2">
    <source>
        <dbReference type="ARBA" id="ARBA00003949"/>
    </source>
</evidence>
<evidence type="ECO:0000256" key="15">
    <source>
        <dbReference type="RuleBase" id="RU364006"/>
    </source>
</evidence>
<evidence type="ECO:0000256" key="10">
    <source>
        <dbReference type="ARBA" id="ARBA00049252"/>
    </source>
</evidence>